<accession>A0ABQ5RQQ3</accession>
<reference evidence="1 2" key="1">
    <citation type="journal article" date="2023" name="IScience">
        <title>Expanded male sex-determining region conserved during the evolution of homothallism in the green alga Volvox.</title>
        <authorList>
            <person name="Yamamoto K."/>
            <person name="Matsuzaki R."/>
            <person name="Mahakham W."/>
            <person name="Heman W."/>
            <person name="Sekimoto H."/>
            <person name="Kawachi M."/>
            <person name="Minakuchi Y."/>
            <person name="Toyoda A."/>
            <person name="Nozaki H."/>
        </authorList>
    </citation>
    <scope>NUCLEOTIDE SEQUENCE [LARGE SCALE GENOMIC DNA]</scope>
    <source>
        <strain evidence="1 2">NIES-4468</strain>
    </source>
</reference>
<name>A0ABQ5RQQ3_9CHLO</name>
<organism evidence="1 2">
    <name type="scientific">Volvox africanus</name>
    <dbReference type="NCBI Taxonomy" id="51714"/>
    <lineage>
        <taxon>Eukaryota</taxon>
        <taxon>Viridiplantae</taxon>
        <taxon>Chlorophyta</taxon>
        <taxon>core chlorophytes</taxon>
        <taxon>Chlorophyceae</taxon>
        <taxon>CS clade</taxon>
        <taxon>Chlamydomonadales</taxon>
        <taxon>Volvocaceae</taxon>
        <taxon>Volvox</taxon>
    </lineage>
</organism>
<keyword evidence="2" id="KW-1185">Reference proteome</keyword>
<evidence type="ECO:0000313" key="1">
    <source>
        <dbReference type="EMBL" id="GLI59874.1"/>
    </source>
</evidence>
<gene>
    <name evidence="1" type="ORF">VaNZ11_001871</name>
</gene>
<feature type="non-terminal residue" evidence="1">
    <location>
        <position position="1"/>
    </location>
</feature>
<proteinExistence type="predicted"/>
<dbReference type="Proteomes" id="UP001165090">
    <property type="component" value="Unassembled WGS sequence"/>
</dbReference>
<dbReference type="EMBL" id="BSDZ01000004">
    <property type="protein sequence ID" value="GLI59874.1"/>
    <property type="molecule type" value="Genomic_DNA"/>
</dbReference>
<feature type="non-terminal residue" evidence="1">
    <location>
        <position position="104"/>
    </location>
</feature>
<evidence type="ECO:0000313" key="2">
    <source>
        <dbReference type="Proteomes" id="UP001165090"/>
    </source>
</evidence>
<sequence>TTFQLFQHTRLPITSAIHLVQLLAIVCYQTIMAQQRRMPAHGPTAPVLGEGTDNSSITAEDVCLRDQRAAGLRFMKAFGVGDVANDELADALSEATKAEVEYGG</sequence>
<protein>
    <submittedName>
        <fullName evidence="1">Uncharacterized protein</fullName>
    </submittedName>
</protein>
<comment type="caution">
    <text evidence="1">The sequence shown here is derived from an EMBL/GenBank/DDBJ whole genome shotgun (WGS) entry which is preliminary data.</text>
</comment>